<comment type="cofactor">
    <cofactor evidence="1">
        <name>Mg(2+)</name>
        <dbReference type="ChEBI" id="CHEBI:18420"/>
    </cofactor>
</comment>
<comment type="similarity">
    <text evidence="7">Belongs to the PINc/VapC protein family.</text>
</comment>
<keyword evidence="3" id="KW-0540">Nuclease</keyword>
<dbReference type="Proteomes" id="UP000034324">
    <property type="component" value="Unassembled WGS sequence"/>
</dbReference>
<gene>
    <name evidence="9" type="ORF">US99_C0030G0004</name>
</gene>
<evidence type="ECO:0000256" key="3">
    <source>
        <dbReference type="ARBA" id="ARBA00022722"/>
    </source>
</evidence>
<evidence type="ECO:0000313" key="9">
    <source>
        <dbReference type="EMBL" id="KKQ78088.1"/>
    </source>
</evidence>
<dbReference type="SUPFAM" id="SSF88723">
    <property type="entry name" value="PIN domain-like"/>
    <property type="match status" value="1"/>
</dbReference>
<organism evidence="9 10">
    <name type="scientific">Candidatus Daviesbacteria bacterium GW2011_GWF2_38_6</name>
    <dbReference type="NCBI Taxonomy" id="1618432"/>
    <lineage>
        <taxon>Bacteria</taxon>
        <taxon>Candidatus Daviesiibacteriota</taxon>
    </lineage>
</organism>
<dbReference type="PANTHER" id="PTHR33653">
    <property type="entry name" value="RIBONUCLEASE VAPC2"/>
    <property type="match status" value="1"/>
</dbReference>
<sequence length="125" mass="14050">MVVLDTNIIIEHLRRHGKNSPLLSLGKKFPNELFALSIISIQELFEGKSTRERQEEEFLLATLGPLKVLPYTFEIAQKAGEIARDLDRRVDLADAAIASTVIINGARFFTLNKKDFAGIKDLELL</sequence>
<proteinExistence type="inferred from homology"/>
<keyword evidence="4" id="KW-0479">Metal-binding</keyword>
<keyword evidence="5" id="KW-0378">Hydrolase</keyword>
<dbReference type="GO" id="GO:0016787">
    <property type="term" value="F:hydrolase activity"/>
    <property type="evidence" value="ECO:0007669"/>
    <property type="project" value="UniProtKB-KW"/>
</dbReference>
<dbReference type="InterPro" id="IPR002716">
    <property type="entry name" value="PIN_dom"/>
</dbReference>
<dbReference type="GO" id="GO:0046872">
    <property type="term" value="F:metal ion binding"/>
    <property type="evidence" value="ECO:0007669"/>
    <property type="project" value="UniProtKB-KW"/>
</dbReference>
<evidence type="ECO:0000256" key="6">
    <source>
        <dbReference type="ARBA" id="ARBA00022842"/>
    </source>
</evidence>
<keyword evidence="6" id="KW-0460">Magnesium</keyword>
<evidence type="ECO:0000256" key="5">
    <source>
        <dbReference type="ARBA" id="ARBA00022801"/>
    </source>
</evidence>
<evidence type="ECO:0000313" key="10">
    <source>
        <dbReference type="Proteomes" id="UP000034324"/>
    </source>
</evidence>
<dbReference type="GO" id="GO:0004518">
    <property type="term" value="F:nuclease activity"/>
    <property type="evidence" value="ECO:0007669"/>
    <property type="project" value="UniProtKB-KW"/>
</dbReference>
<evidence type="ECO:0000256" key="1">
    <source>
        <dbReference type="ARBA" id="ARBA00001946"/>
    </source>
</evidence>
<evidence type="ECO:0000256" key="7">
    <source>
        <dbReference type="ARBA" id="ARBA00038093"/>
    </source>
</evidence>
<keyword evidence="2" id="KW-1277">Toxin-antitoxin system</keyword>
<dbReference type="Pfam" id="PF01850">
    <property type="entry name" value="PIN"/>
    <property type="match status" value="1"/>
</dbReference>
<dbReference type="AlphaFoldDB" id="A0A0G0KES2"/>
<evidence type="ECO:0000256" key="4">
    <source>
        <dbReference type="ARBA" id="ARBA00022723"/>
    </source>
</evidence>
<dbReference type="Gene3D" id="3.40.50.1010">
    <property type="entry name" value="5'-nuclease"/>
    <property type="match status" value="1"/>
</dbReference>
<reference evidence="9 10" key="1">
    <citation type="journal article" date="2015" name="Nature">
        <title>rRNA introns, odd ribosomes, and small enigmatic genomes across a large radiation of phyla.</title>
        <authorList>
            <person name="Brown C.T."/>
            <person name="Hug L.A."/>
            <person name="Thomas B.C."/>
            <person name="Sharon I."/>
            <person name="Castelle C.J."/>
            <person name="Singh A."/>
            <person name="Wilkins M.J."/>
            <person name="Williams K.H."/>
            <person name="Banfield J.F."/>
        </authorList>
    </citation>
    <scope>NUCLEOTIDE SEQUENCE [LARGE SCALE GENOMIC DNA]</scope>
</reference>
<evidence type="ECO:0000256" key="2">
    <source>
        <dbReference type="ARBA" id="ARBA00022649"/>
    </source>
</evidence>
<feature type="domain" description="PIN" evidence="8">
    <location>
        <begin position="2"/>
        <end position="117"/>
    </location>
</feature>
<dbReference type="InterPro" id="IPR029060">
    <property type="entry name" value="PIN-like_dom_sf"/>
</dbReference>
<accession>A0A0G0KES2</accession>
<protein>
    <submittedName>
        <fullName evidence="9">Nucleic acid-binding protein</fullName>
    </submittedName>
</protein>
<dbReference type="EMBL" id="LBVC01000030">
    <property type="protein sequence ID" value="KKQ78088.1"/>
    <property type="molecule type" value="Genomic_DNA"/>
</dbReference>
<dbReference type="InterPro" id="IPR050556">
    <property type="entry name" value="Type_II_TA_system_RNase"/>
</dbReference>
<comment type="caution">
    <text evidence="9">The sequence shown here is derived from an EMBL/GenBank/DDBJ whole genome shotgun (WGS) entry which is preliminary data.</text>
</comment>
<name>A0A0G0KES2_9BACT</name>
<dbReference type="PANTHER" id="PTHR33653:SF1">
    <property type="entry name" value="RIBONUCLEASE VAPC2"/>
    <property type="match status" value="1"/>
</dbReference>
<evidence type="ECO:0000259" key="8">
    <source>
        <dbReference type="Pfam" id="PF01850"/>
    </source>
</evidence>